<sequence length="114" mass="13233">MEQPAEMNTLSQILEKLRQKGYDNELTMTEDGKMKGNKIDKTYDPEDLTIIKTYRFEGHSDPGDNAVIYILKDNEENISFISDAYGMYSEQKGEGFDEFLKKINTADRDMQELF</sequence>
<dbReference type="RefSeq" id="WP_188626422.1">
    <property type="nucleotide sequence ID" value="NZ_BMIL01000005.1"/>
</dbReference>
<name>A0A916XCM0_9SPHI</name>
<dbReference type="Proteomes" id="UP000651668">
    <property type="component" value="Unassembled WGS sequence"/>
</dbReference>
<evidence type="ECO:0000313" key="1">
    <source>
        <dbReference type="EMBL" id="GGC63690.1"/>
    </source>
</evidence>
<keyword evidence="2" id="KW-1185">Reference proteome</keyword>
<proteinExistence type="predicted"/>
<gene>
    <name evidence="1" type="ORF">GCM10011387_16680</name>
</gene>
<dbReference type="EMBL" id="BMIL01000005">
    <property type="protein sequence ID" value="GGC63690.1"/>
    <property type="molecule type" value="Genomic_DNA"/>
</dbReference>
<protein>
    <recommendedName>
        <fullName evidence="3">Phosphoribosylpyrophosphate synthetase</fullName>
    </recommendedName>
</protein>
<organism evidence="1 2">
    <name type="scientific">Pedobacter quisquiliarum</name>
    <dbReference type="NCBI Taxonomy" id="1834438"/>
    <lineage>
        <taxon>Bacteria</taxon>
        <taxon>Pseudomonadati</taxon>
        <taxon>Bacteroidota</taxon>
        <taxon>Sphingobacteriia</taxon>
        <taxon>Sphingobacteriales</taxon>
        <taxon>Sphingobacteriaceae</taxon>
        <taxon>Pedobacter</taxon>
    </lineage>
</organism>
<evidence type="ECO:0008006" key="3">
    <source>
        <dbReference type="Google" id="ProtNLM"/>
    </source>
</evidence>
<accession>A0A916XCM0</accession>
<reference evidence="1" key="2">
    <citation type="submission" date="2020-09" db="EMBL/GenBank/DDBJ databases">
        <authorList>
            <person name="Sun Q."/>
            <person name="Zhou Y."/>
        </authorList>
    </citation>
    <scope>NUCLEOTIDE SEQUENCE</scope>
    <source>
        <strain evidence="1">CGMCC 1.15343</strain>
    </source>
</reference>
<dbReference type="AlphaFoldDB" id="A0A916XCM0"/>
<evidence type="ECO:0000313" key="2">
    <source>
        <dbReference type="Proteomes" id="UP000651668"/>
    </source>
</evidence>
<comment type="caution">
    <text evidence="1">The sequence shown here is derived from an EMBL/GenBank/DDBJ whole genome shotgun (WGS) entry which is preliminary data.</text>
</comment>
<reference evidence="1" key="1">
    <citation type="journal article" date="2014" name="Int. J. Syst. Evol. Microbiol.">
        <title>Complete genome sequence of Corynebacterium casei LMG S-19264T (=DSM 44701T), isolated from a smear-ripened cheese.</title>
        <authorList>
            <consortium name="US DOE Joint Genome Institute (JGI-PGF)"/>
            <person name="Walter F."/>
            <person name="Albersmeier A."/>
            <person name="Kalinowski J."/>
            <person name="Ruckert C."/>
        </authorList>
    </citation>
    <scope>NUCLEOTIDE SEQUENCE</scope>
    <source>
        <strain evidence="1">CGMCC 1.15343</strain>
    </source>
</reference>